<dbReference type="EMBL" id="JAENHM010000049">
    <property type="protein sequence ID" value="MBK1838998.1"/>
    <property type="molecule type" value="Genomic_DNA"/>
</dbReference>
<dbReference type="Proteomes" id="UP000652760">
    <property type="component" value="Unassembled WGS sequence"/>
</dbReference>
<sequence length="105" mass="11511">MGRKLPDFVDFDKGYGTADLVAERRALKATPQVEQNMSGRHSRIGAPATRYRGHNAKVILSSGMWEHGETAGAPALTKVRFAGFSRAKPSFNLQGLAERRSHTKS</sequence>
<comment type="caution">
    <text evidence="1">The sequence shown here is derived from an EMBL/GenBank/DDBJ whole genome shotgun (WGS) entry which is preliminary data.</text>
</comment>
<keyword evidence="2" id="KW-1185">Reference proteome</keyword>
<reference evidence="2" key="1">
    <citation type="submission" date="2021-01" db="EMBL/GenBank/DDBJ databases">
        <title>Genome public.</title>
        <authorList>
            <person name="Liu C."/>
            <person name="Sun Q."/>
        </authorList>
    </citation>
    <scope>NUCLEOTIDE SEQUENCE [LARGE SCALE GENOMIC DNA]</scope>
    <source>
        <strain evidence="2">YIM B02556</strain>
    </source>
</reference>
<proteinExistence type="predicted"/>
<dbReference type="RefSeq" id="WP_200194652.1">
    <property type="nucleotide sequence ID" value="NZ_JAENHM010000049.1"/>
</dbReference>
<name>A0ABS1F6J2_9PROT</name>
<organism evidence="1 2">
    <name type="scientific">Azospirillum endophyticum</name>
    <dbReference type="NCBI Taxonomy" id="2800326"/>
    <lineage>
        <taxon>Bacteria</taxon>
        <taxon>Pseudomonadati</taxon>
        <taxon>Pseudomonadota</taxon>
        <taxon>Alphaproteobacteria</taxon>
        <taxon>Rhodospirillales</taxon>
        <taxon>Azospirillaceae</taxon>
        <taxon>Azospirillum</taxon>
    </lineage>
</organism>
<evidence type="ECO:0000313" key="2">
    <source>
        <dbReference type="Proteomes" id="UP000652760"/>
    </source>
</evidence>
<protein>
    <recommendedName>
        <fullName evidence="3">Transposase DDE domain-containing protein</fullName>
    </recommendedName>
</protein>
<evidence type="ECO:0000313" key="1">
    <source>
        <dbReference type="EMBL" id="MBK1838998.1"/>
    </source>
</evidence>
<evidence type="ECO:0008006" key="3">
    <source>
        <dbReference type="Google" id="ProtNLM"/>
    </source>
</evidence>
<accession>A0ABS1F6J2</accession>
<gene>
    <name evidence="1" type="ORF">JHL17_16410</name>
</gene>